<evidence type="ECO:0000313" key="1">
    <source>
        <dbReference type="EMBL" id="GAP42133.1"/>
    </source>
</evidence>
<accession>A0A0S7BNM3</accession>
<reference evidence="1" key="1">
    <citation type="journal article" date="2015" name="Genome Announc.">
        <title>Draft Genome Sequence of Bacteroidales Strain TBC1, a Novel Isolate from a Methanogenic Wastewater Treatment System.</title>
        <authorList>
            <person name="Tourlousse D.M."/>
            <person name="Matsuura N."/>
            <person name="Sun L."/>
            <person name="Toyonaga M."/>
            <person name="Kuroda K."/>
            <person name="Ohashi A."/>
            <person name="Cruz R."/>
            <person name="Yamaguchi T."/>
            <person name="Sekiguchi Y."/>
        </authorList>
    </citation>
    <scope>NUCLEOTIDE SEQUENCE [LARGE SCALE GENOMIC DNA]</scope>
    <source>
        <strain evidence="1">TBC1</strain>
    </source>
</reference>
<dbReference type="EMBL" id="DF968182">
    <property type="protein sequence ID" value="GAP42133.1"/>
    <property type="molecule type" value="Genomic_DNA"/>
</dbReference>
<name>A0A0S7BNM3_9BACT</name>
<proteinExistence type="predicted"/>
<dbReference type="OrthoDB" id="1114593at2"/>
<evidence type="ECO:0000313" key="2">
    <source>
        <dbReference type="Proteomes" id="UP000053091"/>
    </source>
</evidence>
<keyword evidence="2" id="KW-1185">Reference proteome</keyword>
<dbReference type="STRING" id="1678841.TBC1_11262"/>
<organism evidence="1">
    <name type="scientific">Lentimicrobium saccharophilum</name>
    <dbReference type="NCBI Taxonomy" id="1678841"/>
    <lineage>
        <taxon>Bacteria</taxon>
        <taxon>Pseudomonadati</taxon>
        <taxon>Bacteroidota</taxon>
        <taxon>Bacteroidia</taxon>
        <taxon>Bacteroidales</taxon>
        <taxon>Lentimicrobiaceae</taxon>
        <taxon>Lentimicrobium</taxon>
    </lineage>
</organism>
<dbReference type="AlphaFoldDB" id="A0A0S7BNM3"/>
<sequence length="251" mass="28950">MSDEKIFDRLDRLMNERNFISGIHNYCDRWCERCLFTSKCSVYAMEEEEQREAERSGKAETDPFAYVHQVFQEVSEKLRQWADEQGIDLNAEPDEDMKIAEVKRKSGVSDFVSIESEAYGKWLMNWLKENHIETETIKKELGNTDTHALAAFTDALEVLGWYMFFPAAKFRRASSDPFEDSDAGHADRNGSAKVAIIAVERTMAALAVLLRYMPSHEDEMLDALIRLDRIRNQALLDYPEAMAFKRPGLDD</sequence>
<protein>
    <submittedName>
        <fullName evidence="1">Uncharacterized protein</fullName>
    </submittedName>
</protein>
<dbReference type="Proteomes" id="UP000053091">
    <property type="component" value="Unassembled WGS sequence"/>
</dbReference>
<dbReference type="RefSeq" id="WP_062037373.1">
    <property type="nucleotide sequence ID" value="NZ_DF968182.1"/>
</dbReference>
<gene>
    <name evidence="1" type="ORF">TBC1_11262</name>
</gene>